<dbReference type="PANTHER" id="PTHR48476">
    <property type="entry name" value="SHORT-CHAIN DEHYDROGENASE TIC 32, CHLOROPLASTIC-LIKE"/>
    <property type="match status" value="1"/>
</dbReference>
<evidence type="ECO:0000313" key="2">
    <source>
        <dbReference type="Proteomes" id="UP001054889"/>
    </source>
</evidence>
<dbReference type="Proteomes" id="UP001054889">
    <property type="component" value="Unassembled WGS sequence"/>
</dbReference>
<dbReference type="Gene3D" id="3.40.50.720">
    <property type="entry name" value="NAD(P)-binding Rossmann-like Domain"/>
    <property type="match status" value="1"/>
</dbReference>
<reference evidence="1" key="2">
    <citation type="submission" date="2021-12" db="EMBL/GenBank/DDBJ databases">
        <title>Resequencing data analysis of finger millet.</title>
        <authorList>
            <person name="Hatakeyama M."/>
            <person name="Aluri S."/>
            <person name="Balachadran M.T."/>
            <person name="Sivarajan S.R."/>
            <person name="Poveda L."/>
            <person name="Shimizu-Inatsugi R."/>
            <person name="Schlapbach R."/>
            <person name="Sreeman S.M."/>
            <person name="Shimizu K.K."/>
        </authorList>
    </citation>
    <scope>NUCLEOTIDE SEQUENCE</scope>
</reference>
<protein>
    <submittedName>
        <fullName evidence="1">Uncharacterized protein</fullName>
    </submittedName>
</protein>
<reference evidence="1" key="1">
    <citation type="journal article" date="2018" name="DNA Res.">
        <title>Multiple hybrid de novo genome assembly of finger millet, an orphan allotetraploid crop.</title>
        <authorList>
            <person name="Hatakeyama M."/>
            <person name="Aluri S."/>
            <person name="Balachadran M.T."/>
            <person name="Sivarajan S.R."/>
            <person name="Patrignani A."/>
            <person name="Gruter S."/>
            <person name="Poveda L."/>
            <person name="Shimizu-Inatsugi R."/>
            <person name="Baeten J."/>
            <person name="Francoijs K.J."/>
            <person name="Nataraja K.N."/>
            <person name="Reddy Y.A.N."/>
            <person name="Phadnis S."/>
            <person name="Ravikumar R.L."/>
            <person name="Schlapbach R."/>
            <person name="Sreeman S.M."/>
            <person name="Shimizu K.K."/>
        </authorList>
    </citation>
    <scope>NUCLEOTIDE SEQUENCE</scope>
</reference>
<dbReference type="PANTHER" id="PTHR48476:SF1">
    <property type="entry name" value="SHORT-CHAIN DEHYDROGENASE TIC 32, CHLOROPLASTIC-LIKE"/>
    <property type="match status" value="1"/>
</dbReference>
<sequence>MVMGLWKWPWTQRSPSGFDGGSTAEEVTAGVDASHLTAIVTASKVKESLADQVAASKLHVMEMDLSSLSSVHSFAQSFNSSHEHLTILMYVAAPSLRYCQFLELDTAVVQLISLTK</sequence>
<name>A0AAV5DA81_ELECO</name>
<accession>A0AAV5DA81</accession>
<dbReference type="EMBL" id="BQKI01000013">
    <property type="protein sequence ID" value="GJN07325.1"/>
    <property type="molecule type" value="Genomic_DNA"/>
</dbReference>
<gene>
    <name evidence="1" type="primary">ga25146</name>
    <name evidence="1" type="ORF">PR202_ga25146</name>
</gene>
<dbReference type="InterPro" id="IPR055280">
    <property type="entry name" value="TIC32"/>
</dbReference>
<dbReference type="AlphaFoldDB" id="A0AAV5DA81"/>
<keyword evidence="2" id="KW-1185">Reference proteome</keyword>
<organism evidence="1 2">
    <name type="scientific">Eleusine coracana subsp. coracana</name>
    <dbReference type="NCBI Taxonomy" id="191504"/>
    <lineage>
        <taxon>Eukaryota</taxon>
        <taxon>Viridiplantae</taxon>
        <taxon>Streptophyta</taxon>
        <taxon>Embryophyta</taxon>
        <taxon>Tracheophyta</taxon>
        <taxon>Spermatophyta</taxon>
        <taxon>Magnoliopsida</taxon>
        <taxon>Liliopsida</taxon>
        <taxon>Poales</taxon>
        <taxon>Poaceae</taxon>
        <taxon>PACMAD clade</taxon>
        <taxon>Chloridoideae</taxon>
        <taxon>Cynodonteae</taxon>
        <taxon>Eleusininae</taxon>
        <taxon>Eleusine</taxon>
    </lineage>
</organism>
<proteinExistence type="predicted"/>
<comment type="caution">
    <text evidence="1">The sequence shown here is derived from an EMBL/GenBank/DDBJ whole genome shotgun (WGS) entry which is preliminary data.</text>
</comment>
<evidence type="ECO:0000313" key="1">
    <source>
        <dbReference type="EMBL" id="GJN07325.1"/>
    </source>
</evidence>